<keyword evidence="4" id="KW-0812">Transmembrane</keyword>
<dbReference type="EMBL" id="JNBR01000082">
    <property type="protein sequence ID" value="OQR98561.1"/>
    <property type="molecule type" value="Genomic_DNA"/>
</dbReference>
<sequence>MSSEEDNRKKAVNDMFGDESDSDDDAFKPAAKAVHADASGLFGSDSESEDEKPKKLKKAPKVKAEVKPTKSSSLKRKSRDEDARPAAGEGDEYDSGEEAVRTKEDDAFIDNDDDLDDVLNEYGNDKQEFHDERPDEDDEPSSRRQREPDYFDETLKSLKSGRAKSKMALSQQEMESLTQELLYRMDKAHSDDVQAMEEHRPALEKLKFVDNALMMMRKVQLQPMLLDFDLLGIIKKWIQPMESGTLPNLSLRSKMLDMCQRMPIYKEHLKRSSFGKAIMALWKHPDETPENKELCRQMIDRWSRSVFSKTLDYSKLAELEAEKREANGGYYRQAEKRPTGRTESVRNRGFLNKRTDANEDADASSRVRIPQAMRFDFSLRPQPKVDVKNLPTNKLDPDSKKAKLMKRMQIIARPSKGGKRAVKMSIEGRGFYARTMARTGYEGRPILAMDMRIVYGIYRRKEVWPMGTALFHSLASRYRTHDVSVVLWFIFLFMTPELGFPYVWSCVGNFVVVLVMQNVIQARRPIDYDARLYLPACTDPDTMGFPSLDSHMAIVIVGPALVLPSISGVTSMVFAAVILLVGASRVVVGMRFPSQVVASWVTGAIGVGVASFCHAAVRPFQLPAFVNRVVLLLVIVSALFCVAAWVERSECRVVGVPKAEFTRVLGSILHGDGSDGSTGAPKPTSASAHKRDSFYFLMKALRSRRGPAMGSTHT</sequence>
<dbReference type="GO" id="GO:0016973">
    <property type="term" value="P:poly(A)+ mRNA export from nucleus"/>
    <property type="evidence" value="ECO:0007669"/>
    <property type="project" value="TreeGrafter"/>
</dbReference>
<feature type="region of interest" description="Disordered" evidence="3">
    <location>
        <begin position="1"/>
        <end position="152"/>
    </location>
</feature>
<organism evidence="6 7">
    <name type="scientific">Achlya hypogyna</name>
    <name type="common">Oomycete</name>
    <name type="synonym">Protoachlya hypogyna</name>
    <dbReference type="NCBI Taxonomy" id="1202772"/>
    <lineage>
        <taxon>Eukaryota</taxon>
        <taxon>Sar</taxon>
        <taxon>Stramenopiles</taxon>
        <taxon>Oomycota</taxon>
        <taxon>Saprolegniomycetes</taxon>
        <taxon>Saprolegniales</taxon>
        <taxon>Achlyaceae</taxon>
        <taxon>Achlya</taxon>
    </lineage>
</organism>
<feature type="compositionally biased region" description="Basic and acidic residues" evidence="3">
    <location>
        <begin position="333"/>
        <end position="346"/>
    </location>
</feature>
<comment type="caution">
    <text evidence="6">The sequence shown here is derived from an EMBL/GenBank/DDBJ whole genome shotgun (WGS) entry which is preliminary data.</text>
</comment>
<dbReference type="PANTHER" id="PTHR46010:SF1">
    <property type="entry name" value="PROTEIN IWS1 HOMOLOG"/>
    <property type="match status" value="1"/>
</dbReference>
<evidence type="ECO:0000256" key="2">
    <source>
        <dbReference type="PROSITE-ProRule" id="PRU00649"/>
    </source>
</evidence>
<dbReference type="SUPFAM" id="SSF47676">
    <property type="entry name" value="Conserved domain common to transcription factors TFIIS, elongin A, CRSP70"/>
    <property type="match status" value="1"/>
</dbReference>
<reference evidence="6 7" key="1">
    <citation type="journal article" date="2014" name="Genome Biol. Evol.">
        <title>The secreted proteins of Achlya hypogyna and Thraustotheca clavata identify the ancestral oomycete secretome and reveal gene acquisitions by horizontal gene transfer.</title>
        <authorList>
            <person name="Misner I."/>
            <person name="Blouin N."/>
            <person name="Leonard G."/>
            <person name="Richards T.A."/>
            <person name="Lane C.E."/>
        </authorList>
    </citation>
    <scope>NUCLEOTIDE SEQUENCE [LARGE SCALE GENOMIC DNA]</scope>
    <source>
        <strain evidence="6 7">ATCC 48635</strain>
    </source>
</reference>
<feature type="region of interest" description="Disordered" evidence="3">
    <location>
        <begin position="330"/>
        <end position="364"/>
    </location>
</feature>
<feature type="compositionally biased region" description="Acidic residues" evidence="3">
    <location>
        <begin position="107"/>
        <end position="119"/>
    </location>
</feature>
<dbReference type="Gene3D" id="1.20.144.10">
    <property type="entry name" value="Phosphatidic acid phosphatase type 2/haloperoxidase"/>
    <property type="match status" value="1"/>
</dbReference>
<dbReference type="STRING" id="1202772.A0A1V9ZKU1"/>
<keyword evidence="7" id="KW-1185">Reference proteome</keyword>
<dbReference type="PANTHER" id="PTHR46010">
    <property type="entry name" value="PROTEIN IWS1 HOMOLOG"/>
    <property type="match status" value="1"/>
</dbReference>
<dbReference type="InterPro" id="IPR017923">
    <property type="entry name" value="TFIIS_N"/>
</dbReference>
<gene>
    <name evidence="6" type="ORF">ACHHYP_08323</name>
</gene>
<evidence type="ECO:0000313" key="7">
    <source>
        <dbReference type="Proteomes" id="UP000243579"/>
    </source>
</evidence>
<accession>A0A1V9ZKU1</accession>
<dbReference type="GO" id="GO:0005634">
    <property type="term" value="C:nucleus"/>
    <property type="evidence" value="ECO:0007669"/>
    <property type="project" value="UniProtKB-SubCell"/>
</dbReference>
<feature type="transmembrane region" description="Helical" evidence="4">
    <location>
        <begin position="552"/>
        <end position="584"/>
    </location>
</feature>
<comment type="similarity">
    <text evidence="1">Belongs to the IWS1 family.</text>
</comment>
<feature type="compositionally biased region" description="Basic and acidic residues" evidence="3">
    <location>
        <begin position="1"/>
        <end position="12"/>
    </location>
</feature>
<dbReference type="OrthoDB" id="21124at2759"/>
<evidence type="ECO:0000313" key="6">
    <source>
        <dbReference type="EMBL" id="OQR98561.1"/>
    </source>
</evidence>
<protein>
    <recommendedName>
        <fullName evidence="5">TFIIS N-terminal domain-containing protein</fullName>
    </recommendedName>
</protein>
<dbReference type="CDD" id="cd01610">
    <property type="entry name" value="PAP2_like"/>
    <property type="match status" value="1"/>
</dbReference>
<evidence type="ECO:0000256" key="3">
    <source>
        <dbReference type="SAM" id="MobiDB-lite"/>
    </source>
</evidence>
<dbReference type="AlphaFoldDB" id="A0A1V9ZKU1"/>
<dbReference type="Gene3D" id="1.20.930.10">
    <property type="entry name" value="Conserved domain common to transcription factors TFIIS, elongin A, CRSP70"/>
    <property type="match status" value="1"/>
</dbReference>
<dbReference type="Pfam" id="PF08711">
    <property type="entry name" value="Med26"/>
    <property type="match status" value="1"/>
</dbReference>
<keyword evidence="4" id="KW-0472">Membrane</keyword>
<evidence type="ECO:0000256" key="4">
    <source>
        <dbReference type="SAM" id="Phobius"/>
    </source>
</evidence>
<dbReference type="InterPro" id="IPR051037">
    <property type="entry name" value="RNAPII_TF_IWS1"/>
</dbReference>
<evidence type="ECO:0000259" key="5">
    <source>
        <dbReference type="PROSITE" id="PS51319"/>
    </source>
</evidence>
<feature type="transmembrane region" description="Helical" evidence="4">
    <location>
        <begin position="629"/>
        <end position="646"/>
    </location>
</feature>
<dbReference type="PROSITE" id="PS51319">
    <property type="entry name" value="TFIIS_N"/>
    <property type="match status" value="1"/>
</dbReference>
<feature type="compositionally biased region" description="Basic and acidic residues" evidence="3">
    <location>
        <begin position="140"/>
        <end position="152"/>
    </location>
</feature>
<feature type="transmembrane region" description="Helical" evidence="4">
    <location>
        <begin position="596"/>
        <end position="617"/>
    </location>
</feature>
<comment type="subcellular location">
    <subcellularLocation>
        <location evidence="2">Nucleus</location>
    </subcellularLocation>
</comment>
<dbReference type="Proteomes" id="UP000243579">
    <property type="component" value="Unassembled WGS sequence"/>
</dbReference>
<evidence type="ECO:0000256" key="1">
    <source>
        <dbReference type="ARBA" id="ARBA00037992"/>
    </source>
</evidence>
<keyword evidence="4" id="KW-1133">Transmembrane helix</keyword>
<dbReference type="SUPFAM" id="SSF48317">
    <property type="entry name" value="Acid phosphatase/Vanadium-dependent haloperoxidase"/>
    <property type="match status" value="1"/>
</dbReference>
<feature type="compositionally biased region" description="Basic and acidic residues" evidence="3">
    <location>
        <begin position="123"/>
        <end position="133"/>
    </location>
</feature>
<keyword evidence="2" id="KW-0539">Nucleus</keyword>
<dbReference type="InterPro" id="IPR035441">
    <property type="entry name" value="TFIIS/LEDGF_dom_sf"/>
</dbReference>
<name>A0A1V9ZKU1_ACHHY</name>
<proteinExistence type="inferred from homology"/>
<dbReference type="InterPro" id="IPR036938">
    <property type="entry name" value="PAP2/HPO_sf"/>
</dbReference>
<feature type="domain" description="TFIIS N-terminal" evidence="5">
    <location>
        <begin position="232"/>
        <end position="309"/>
    </location>
</feature>